<dbReference type="InterPro" id="IPR000209">
    <property type="entry name" value="Peptidase_S8/S53_dom"/>
</dbReference>
<comment type="similarity">
    <text evidence="1 9 10">Belongs to the peptidase S8 family.</text>
</comment>
<dbReference type="InterPro" id="IPR046450">
    <property type="entry name" value="PA_dom_sf"/>
</dbReference>
<dbReference type="InterPro" id="IPR023827">
    <property type="entry name" value="Peptidase_S8_Asp-AS"/>
</dbReference>
<dbReference type="PROSITE" id="PS51892">
    <property type="entry name" value="SUBTILASE"/>
    <property type="match status" value="1"/>
</dbReference>
<reference evidence="13" key="1">
    <citation type="journal article" date="2021" name="Nat. Commun.">
        <title>Genetic determinants of endophytism in the Arabidopsis root mycobiome.</title>
        <authorList>
            <person name="Mesny F."/>
            <person name="Miyauchi S."/>
            <person name="Thiergart T."/>
            <person name="Pickel B."/>
            <person name="Atanasova L."/>
            <person name="Karlsson M."/>
            <person name="Huettel B."/>
            <person name="Barry K.W."/>
            <person name="Haridas S."/>
            <person name="Chen C."/>
            <person name="Bauer D."/>
            <person name="Andreopoulos W."/>
            <person name="Pangilinan J."/>
            <person name="LaButti K."/>
            <person name="Riley R."/>
            <person name="Lipzen A."/>
            <person name="Clum A."/>
            <person name="Drula E."/>
            <person name="Henrissat B."/>
            <person name="Kohler A."/>
            <person name="Grigoriev I.V."/>
            <person name="Martin F.M."/>
            <person name="Hacquard S."/>
        </authorList>
    </citation>
    <scope>NUCLEOTIDE SEQUENCE</scope>
    <source>
        <strain evidence="13">MPI-CAGE-AT-0016</strain>
    </source>
</reference>
<keyword evidence="14" id="KW-1185">Reference proteome</keyword>
<dbReference type="CDD" id="cd02124">
    <property type="entry name" value="PA_PoS1_like"/>
    <property type="match status" value="1"/>
</dbReference>
<dbReference type="Pfam" id="PF02225">
    <property type="entry name" value="PA"/>
    <property type="match status" value="1"/>
</dbReference>
<dbReference type="Gene3D" id="2.60.40.10">
    <property type="entry name" value="Immunoglobulins"/>
    <property type="match status" value="1"/>
</dbReference>
<evidence type="ECO:0000256" key="1">
    <source>
        <dbReference type="ARBA" id="ARBA00011073"/>
    </source>
</evidence>
<dbReference type="InterPro" id="IPR003137">
    <property type="entry name" value="PA_domain"/>
</dbReference>
<dbReference type="InterPro" id="IPR013783">
    <property type="entry name" value="Ig-like_fold"/>
</dbReference>
<dbReference type="InterPro" id="IPR022398">
    <property type="entry name" value="Peptidase_S8_His-AS"/>
</dbReference>
<evidence type="ECO:0000313" key="14">
    <source>
        <dbReference type="Proteomes" id="UP000813385"/>
    </source>
</evidence>
<evidence type="ECO:0000259" key="12">
    <source>
        <dbReference type="Pfam" id="PF02225"/>
    </source>
</evidence>
<dbReference type="PANTHER" id="PTHR43806:SF66">
    <property type="entry name" value="SERIN ENDOPEPTIDASE"/>
    <property type="match status" value="1"/>
</dbReference>
<evidence type="ECO:0000256" key="5">
    <source>
        <dbReference type="ARBA" id="ARBA00022729"/>
    </source>
</evidence>
<dbReference type="PROSITE" id="PS00136">
    <property type="entry name" value="SUBTILASE_ASP"/>
    <property type="match status" value="1"/>
</dbReference>
<dbReference type="PANTHER" id="PTHR43806">
    <property type="entry name" value="PEPTIDASE S8"/>
    <property type="match status" value="1"/>
</dbReference>
<name>A0A8K0X977_9PEZI</name>
<dbReference type="PRINTS" id="PR00723">
    <property type="entry name" value="SUBTILISIN"/>
</dbReference>
<evidence type="ECO:0000256" key="4">
    <source>
        <dbReference type="ARBA" id="ARBA00022670"/>
    </source>
</evidence>
<dbReference type="Pfam" id="PF00082">
    <property type="entry name" value="Peptidase_S8"/>
    <property type="match status" value="1"/>
</dbReference>
<organism evidence="13 14">
    <name type="scientific">Plectosphaerella cucumerina</name>
    <dbReference type="NCBI Taxonomy" id="40658"/>
    <lineage>
        <taxon>Eukaryota</taxon>
        <taxon>Fungi</taxon>
        <taxon>Dikarya</taxon>
        <taxon>Ascomycota</taxon>
        <taxon>Pezizomycotina</taxon>
        <taxon>Sordariomycetes</taxon>
        <taxon>Hypocreomycetidae</taxon>
        <taxon>Glomerellales</taxon>
        <taxon>Plectosphaerellaceae</taxon>
        <taxon>Plectosphaerella</taxon>
    </lineage>
</organism>
<feature type="active site" description="Charge relay system" evidence="8 9">
    <location>
        <position position="144"/>
    </location>
</feature>
<dbReference type="AlphaFoldDB" id="A0A8K0X977"/>
<dbReference type="InterPro" id="IPR034187">
    <property type="entry name" value="Peptidases_S8_5"/>
</dbReference>
<dbReference type="EMBL" id="JAGPXD010000001">
    <property type="protein sequence ID" value="KAH7375333.1"/>
    <property type="molecule type" value="Genomic_DNA"/>
</dbReference>
<dbReference type="Proteomes" id="UP000813385">
    <property type="component" value="Unassembled WGS sequence"/>
</dbReference>
<feature type="domain" description="PA" evidence="12">
    <location>
        <begin position="362"/>
        <end position="415"/>
    </location>
</feature>
<dbReference type="GO" id="GO:0004252">
    <property type="term" value="F:serine-type endopeptidase activity"/>
    <property type="evidence" value="ECO:0007669"/>
    <property type="project" value="UniProtKB-UniRule"/>
</dbReference>
<dbReference type="OrthoDB" id="10256524at2759"/>
<gene>
    <name evidence="13" type="ORF">B0T11DRAFT_8390</name>
</gene>
<evidence type="ECO:0000256" key="6">
    <source>
        <dbReference type="ARBA" id="ARBA00022801"/>
    </source>
</evidence>
<evidence type="ECO:0000256" key="3">
    <source>
        <dbReference type="ARBA" id="ARBA00022525"/>
    </source>
</evidence>
<feature type="domain" description="Peptidase S8/S53" evidence="11">
    <location>
        <begin position="135"/>
        <end position="528"/>
    </location>
</feature>
<evidence type="ECO:0000259" key="11">
    <source>
        <dbReference type="Pfam" id="PF00082"/>
    </source>
</evidence>
<keyword evidence="6 9" id="KW-0378">Hydrolase</keyword>
<keyword evidence="2" id="KW-0134">Cell wall</keyword>
<evidence type="ECO:0000256" key="9">
    <source>
        <dbReference type="PROSITE-ProRule" id="PRU01240"/>
    </source>
</evidence>
<dbReference type="InterPro" id="IPR050131">
    <property type="entry name" value="Peptidase_S8_subtilisin-like"/>
</dbReference>
<proteinExistence type="inferred from homology"/>
<dbReference type="PROSITE" id="PS00137">
    <property type="entry name" value="SUBTILASE_HIS"/>
    <property type="match status" value="1"/>
</dbReference>
<accession>A0A8K0X977</accession>
<evidence type="ECO:0000256" key="10">
    <source>
        <dbReference type="RuleBase" id="RU003355"/>
    </source>
</evidence>
<dbReference type="InterPro" id="IPR023828">
    <property type="entry name" value="Peptidase_S8_Ser-AS"/>
</dbReference>
<sequence length="898" mass="96557">MRLDHFTAVLPFIGGALALERRAEDDEVTAPVPLGYILEYSHSSLRKRQEEVASTPGIEVLRTFESDIFSGVSIKTEEFNADTLATLPDVVKVWLNEQVELSPIETQEADSSTALGYSPHNSTGVNRLHELGILGKGAKVGVVDTGIAYGHQALGQGLGAGFKVAGGWDFVGDGIWPTTPRAPDDDPDDFNGHGTHVAGIVAGKTDFWTGVAPEATLYAYKVFSQSPSTSTDVLIESFLRAYNDGVDIITSSIGGLNGWGDNAWAEVASRLVEEGVVVVISAGNSGASGPFYGSSGSSGKNVLAVASVVNERFFTLPFEATLTTGTTSNTTSIPYVPYLTYFTDDVADFPIVALNLDTSIVDDACTPFPAGSPDLTGAIALVRRGTCSFAIKQANVEALGAKHVLVYNDDRPLVIPSTDRTTSQIGIIDAAAGKLIVDTLAAGGNVTATFTLDPKELADLEHGTGGRPNIFTSWAGLYDLQAKPDIAAPGGDIFSSWPGGNYRLASGTSMACPYVAGVAALWIGENGGRSVHGKGFAKELHQRIVSSGTTLQWSDGTTTDFGFTAPVAQIGNGLVNAEKILKYDTRLEFENIALNDTRYFSRYHDVSIINDGEEPVSYTWSVEHGAGVEGLGWLPSIAGGFTRRLKSFSELRPLSLEAEVSLPKPFTLQPGESKTVSVNFRNPDTLGWNASALPLYGGKVYVTGNNGEQLSVPFSGVGADLRREINPLTHNNYPLSVSGPRNTPITQDSSYSFDLSVGVQDFPKLYNRLVWGSREVRWDVYEAGWRERQWQYPPVVGQNGYVGSVAAWASAASVDVFNPAIHNPDATFSFPIGNLPRNAENANTQSRYYWFGKLANGTQIANGRYVWRFAVLKPFGRREAADNWEVYRSPEIEVTGKY</sequence>
<dbReference type="InterPro" id="IPR036852">
    <property type="entry name" value="Peptidase_S8/S53_dom_sf"/>
</dbReference>
<dbReference type="InterPro" id="IPR015500">
    <property type="entry name" value="Peptidase_S8_subtilisin-rel"/>
</dbReference>
<evidence type="ECO:0000256" key="7">
    <source>
        <dbReference type="ARBA" id="ARBA00022825"/>
    </source>
</evidence>
<dbReference type="GO" id="GO:0006508">
    <property type="term" value="P:proteolysis"/>
    <property type="evidence" value="ECO:0007669"/>
    <property type="project" value="UniProtKB-KW"/>
</dbReference>
<keyword evidence="3" id="KW-0964">Secreted</keyword>
<feature type="active site" description="Charge relay system" evidence="8 9">
    <location>
        <position position="193"/>
    </location>
</feature>
<keyword evidence="4 9" id="KW-0645">Protease</keyword>
<dbReference type="Gene3D" id="3.40.50.200">
    <property type="entry name" value="Peptidase S8/S53 domain"/>
    <property type="match status" value="1"/>
</dbReference>
<feature type="active site" description="Charge relay system" evidence="8 9">
    <location>
        <position position="509"/>
    </location>
</feature>
<dbReference type="Gene3D" id="3.50.30.30">
    <property type="match status" value="1"/>
</dbReference>
<keyword evidence="7 9" id="KW-0720">Serine protease</keyword>
<dbReference type="CDD" id="cd07489">
    <property type="entry name" value="Peptidases_S8_5"/>
    <property type="match status" value="1"/>
</dbReference>
<comment type="caution">
    <text evidence="13">The sequence shown here is derived from an EMBL/GenBank/DDBJ whole genome shotgun (WGS) entry which is preliminary data.</text>
</comment>
<evidence type="ECO:0000256" key="8">
    <source>
        <dbReference type="PIRSR" id="PIRSR615500-1"/>
    </source>
</evidence>
<dbReference type="SUPFAM" id="SSF52743">
    <property type="entry name" value="Subtilisin-like"/>
    <property type="match status" value="1"/>
</dbReference>
<evidence type="ECO:0000313" key="13">
    <source>
        <dbReference type="EMBL" id="KAH7375333.1"/>
    </source>
</evidence>
<dbReference type="SUPFAM" id="SSF52025">
    <property type="entry name" value="PA domain"/>
    <property type="match status" value="1"/>
</dbReference>
<keyword evidence="5" id="KW-0732">Signal</keyword>
<dbReference type="PROSITE" id="PS00138">
    <property type="entry name" value="SUBTILASE_SER"/>
    <property type="match status" value="1"/>
</dbReference>
<protein>
    <submittedName>
        <fullName evidence="13">Subtilase</fullName>
    </submittedName>
</protein>
<evidence type="ECO:0000256" key="2">
    <source>
        <dbReference type="ARBA" id="ARBA00022512"/>
    </source>
</evidence>